<feature type="non-terminal residue" evidence="9">
    <location>
        <position position="1"/>
    </location>
</feature>
<dbReference type="GO" id="GO:0005737">
    <property type="term" value="C:cytoplasm"/>
    <property type="evidence" value="ECO:0007669"/>
    <property type="project" value="UniProtKB-SubCell"/>
</dbReference>
<gene>
    <name evidence="9" type="primary">elp4_1</name>
    <name evidence="9" type="ORF">CM83_2500</name>
</gene>
<keyword evidence="8" id="KW-0539">Nucleus</keyword>
<sequence length="273" mass="28582">PAPTGTQEPHASHASCAVGLGVTADNQPCPQQRPTVHGTKRWDANYVTTSFGVPGLDSVLGGGVPLGTIIALVQDENLSFSTHFFNAFFAEGVVSGHCLVFATASTRAAIPDVCSYRSFFNLIVTFMHSTLSQLVDTVLRTQPRARNALRGQLQHLSSTATSSSPGSVDGAGGGGASIISILTPTMAQRLSRRGLFLNTVSAERVGRVSPLAKDEPCTAVATPSAQRSSAATASTTTIGASLHSMNSTRDVPKSLQVAWRYQKYTTPTPVPVS</sequence>
<protein>
    <recommendedName>
        <fullName evidence="5">Elongator complex protein 4</fullName>
    </recommendedName>
</protein>
<dbReference type="Gene3D" id="3.40.50.300">
    <property type="entry name" value="P-loop containing nucleotide triphosphate hydrolases"/>
    <property type="match status" value="1"/>
</dbReference>
<evidence type="ECO:0000313" key="9">
    <source>
        <dbReference type="EMBL" id="JAG05157.1"/>
    </source>
</evidence>
<feature type="non-terminal residue" evidence="9">
    <location>
        <position position="273"/>
    </location>
</feature>
<dbReference type="PANTHER" id="PTHR12896">
    <property type="entry name" value="PAX6 NEIGHBOR PROTEIN PAXNEB"/>
    <property type="match status" value="1"/>
</dbReference>
<comment type="subcellular location">
    <subcellularLocation>
        <location evidence="2">Cytoplasm</location>
    </subcellularLocation>
    <subcellularLocation>
        <location evidence="1">Nucleus</location>
    </subcellularLocation>
</comment>
<evidence type="ECO:0000256" key="6">
    <source>
        <dbReference type="ARBA" id="ARBA00022490"/>
    </source>
</evidence>
<evidence type="ECO:0000256" key="2">
    <source>
        <dbReference type="ARBA" id="ARBA00004496"/>
    </source>
</evidence>
<keyword evidence="7" id="KW-0819">tRNA processing</keyword>
<evidence type="ECO:0000256" key="5">
    <source>
        <dbReference type="ARBA" id="ARBA00020265"/>
    </source>
</evidence>
<dbReference type="PANTHER" id="PTHR12896:SF1">
    <property type="entry name" value="ELONGATOR COMPLEX PROTEIN 4"/>
    <property type="match status" value="1"/>
</dbReference>
<evidence type="ECO:0000256" key="7">
    <source>
        <dbReference type="ARBA" id="ARBA00022694"/>
    </source>
</evidence>
<reference evidence="9" key="1">
    <citation type="journal article" date="2014" name="PLoS ONE">
        <title>Transcriptome-Based Identification of ABC Transporters in the Western Tarnished Plant Bug Lygus hesperus.</title>
        <authorList>
            <person name="Hull J.J."/>
            <person name="Chaney K."/>
            <person name="Geib S.M."/>
            <person name="Fabrick J.A."/>
            <person name="Brent C.S."/>
            <person name="Walsh D."/>
            <person name="Lavine L.C."/>
        </authorList>
    </citation>
    <scope>NUCLEOTIDE SEQUENCE</scope>
</reference>
<organism evidence="9">
    <name type="scientific">Lygus hesperus</name>
    <name type="common">Western plant bug</name>
    <dbReference type="NCBI Taxonomy" id="30085"/>
    <lineage>
        <taxon>Eukaryota</taxon>
        <taxon>Metazoa</taxon>
        <taxon>Ecdysozoa</taxon>
        <taxon>Arthropoda</taxon>
        <taxon>Hexapoda</taxon>
        <taxon>Insecta</taxon>
        <taxon>Pterygota</taxon>
        <taxon>Neoptera</taxon>
        <taxon>Paraneoptera</taxon>
        <taxon>Hemiptera</taxon>
        <taxon>Heteroptera</taxon>
        <taxon>Panheteroptera</taxon>
        <taxon>Cimicomorpha</taxon>
        <taxon>Miridae</taxon>
        <taxon>Mirini</taxon>
        <taxon>Lygus</taxon>
    </lineage>
</organism>
<comment type="pathway">
    <text evidence="3">tRNA modification; 5-methoxycarbonylmethyl-2-thiouridine-tRNA biosynthesis.</text>
</comment>
<evidence type="ECO:0000256" key="4">
    <source>
        <dbReference type="ARBA" id="ARBA00007573"/>
    </source>
</evidence>
<dbReference type="GO" id="GO:0008023">
    <property type="term" value="C:transcription elongation factor complex"/>
    <property type="evidence" value="ECO:0007669"/>
    <property type="project" value="TreeGrafter"/>
</dbReference>
<reference evidence="9" key="2">
    <citation type="submission" date="2014-07" db="EMBL/GenBank/DDBJ databases">
        <authorList>
            <person name="Hull J."/>
        </authorList>
    </citation>
    <scope>NUCLEOTIDE SEQUENCE</scope>
</reference>
<dbReference type="GO" id="GO:0002098">
    <property type="term" value="P:tRNA wobble uridine modification"/>
    <property type="evidence" value="ECO:0007669"/>
    <property type="project" value="InterPro"/>
</dbReference>
<comment type="similarity">
    <text evidence="4">Belongs to the ELP4 family.</text>
</comment>
<keyword evidence="6" id="KW-0963">Cytoplasm</keyword>
<evidence type="ECO:0000256" key="3">
    <source>
        <dbReference type="ARBA" id="ARBA00005043"/>
    </source>
</evidence>
<name>A0A0A9W9P5_LYGHE</name>
<evidence type="ECO:0000256" key="8">
    <source>
        <dbReference type="ARBA" id="ARBA00023242"/>
    </source>
</evidence>
<evidence type="ECO:0000256" key="1">
    <source>
        <dbReference type="ARBA" id="ARBA00004123"/>
    </source>
</evidence>
<proteinExistence type="inferred from homology"/>
<dbReference type="GO" id="GO:0033588">
    <property type="term" value="C:elongator holoenzyme complex"/>
    <property type="evidence" value="ECO:0007669"/>
    <property type="project" value="InterPro"/>
</dbReference>
<dbReference type="UniPathway" id="UPA00988"/>
<dbReference type="Pfam" id="PF05625">
    <property type="entry name" value="PAXNEB"/>
    <property type="match status" value="1"/>
</dbReference>
<dbReference type="EMBL" id="GBHO01038447">
    <property type="protein sequence ID" value="JAG05157.1"/>
    <property type="molecule type" value="Transcribed_RNA"/>
</dbReference>
<dbReference type="AlphaFoldDB" id="A0A0A9W9P5"/>
<dbReference type="InterPro" id="IPR027417">
    <property type="entry name" value="P-loop_NTPase"/>
</dbReference>
<dbReference type="InterPro" id="IPR008728">
    <property type="entry name" value="Elongator_complex_protein_4"/>
</dbReference>
<accession>A0A0A9W9P5</accession>